<dbReference type="Gene3D" id="3.40.50.360">
    <property type="match status" value="1"/>
</dbReference>
<keyword evidence="6" id="KW-1185">Reference proteome</keyword>
<evidence type="ECO:0000313" key="6">
    <source>
        <dbReference type="Proteomes" id="UP000289193"/>
    </source>
</evidence>
<evidence type="ECO:0000259" key="2">
    <source>
        <dbReference type="Pfam" id="PF02525"/>
    </source>
</evidence>
<dbReference type="GO" id="GO:0010181">
    <property type="term" value="F:FMN binding"/>
    <property type="evidence" value="ECO:0007669"/>
    <property type="project" value="TreeGrafter"/>
</dbReference>
<dbReference type="PANTHER" id="PTHR47307:SF1">
    <property type="entry name" value="GLUTATHIONE-REGULATED POTASSIUM-EFFLUX SYSTEM ANCILLARY PROTEIN KEFG"/>
    <property type="match status" value="1"/>
</dbReference>
<accession>A0AAX2A6M4</accession>
<dbReference type="SUPFAM" id="SSF52218">
    <property type="entry name" value="Flavoproteins"/>
    <property type="match status" value="1"/>
</dbReference>
<dbReference type="Proteomes" id="UP000289193">
    <property type="component" value="Unassembled WGS sequence"/>
</dbReference>
<dbReference type="GO" id="GO:0009055">
    <property type="term" value="F:electron transfer activity"/>
    <property type="evidence" value="ECO:0007669"/>
    <property type="project" value="TreeGrafter"/>
</dbReference>
<dbReference type="Proteomes" id="UP000253850">
    <property type="component" value="Chromosome"/>
</dbReference>
<dbReference type="InterPro" id="IPR029039">
    <property type="entry name" value="Flavoprotein-like_sf"/>
</dbReference>
<dbReference type="InterPro" id="IPR003680">
    <property type="entry name" value="Flavodoxin_fold"/>
</dbReference>
<sequence length="180" mass="21368">MKKILVLLAHDDLENSLVNRRIKEELRCEENVLYKDLNELYPDFNIDVKKEQEDLKNISKIVFQFPMYWYSAPALLKRWVDTVLEYGFSFIINEKGEFEALALKDKEFQTLISMGAKEESFYGEDRLSVKECLNSYFYTMKMLGTKEKESVFIYGSEYGDITEEKLQKHLQEVKEKVLKK</sequence>
<dbReference type="GO" id="GO:0003955">
    <property type="term" value="F:NAD(P)H dehydrogenase (quinone) activity"/>
    <property type="evidence" value="ECO:0007669"/>
    <property type="project" value="TreeGrafter"/>
</dbReference>
<reference evidence="3 5" key="2">
    <citation type="submission" date="2018-07" db="EMBL/GenBank/DDBJ databases">
        <title>Complete genome of the Arcobacter bivalviorum type strain LMG 26154.</title>
        <authorList>
            <person name="Miller W.G."/>
            <person name="Yee E."/>
            <person name="Bono J.L."/>
        </authorList>
    </citation>
    <scope>NUCLEOTIDE SEQUENCE [LARGE SCALE GENOMIC DNA]</scope>
    <source>
        <strain evidence="3 5">LMG 26154</strain>
    </source>
</reference>
<dbReference type="EMBL" id="PDKM01000005">
    <property type="protein sequence ID" value="RXK09470.1"/>
    <property type="molecule type" value="Genomic_DNA"/>
</dbReference>
<protein>
    <submittedName>
        <fullName evidence="3">Flavodoxin-like fold domain-containing protein</fullName>
    </submittedName>
    <submittedName>
        <fullName evidence="4">General stress protein</fullName>
    </submittedName>
</protein>
<keyword evidence="1" id="KW-0560">Oxidoreductase</keyword>
<gene>
    <name evidence="3" type="ORF">ABIV_0159</name>
    <name evidence="4" type="ORF">CRV05_09165</name>
</gene>
<dbReference type="Pfam" id="PF02525">
    <property type="entry name" value="Flavodoxin_2"/>
    <property type="match status" value="1"/>
</dbReference>
<name>A0AAX2A6M4_9BACT</name>
<dbReference type="KEGG" id="hbv:ABIV_0159"/>
<evidence type="ECO:0000313" key="4">
    <source>
        <dbReference type="EMBL" id="RXK09470.1"/>
    </source>
</evidence>
<dbReference type="AlphaFoldDB" id="A0AAX2A6M4"/>
<dbReference type="EMBL" id="CP031217">
    <property type="protein sequence ID" value="AXH11198.1"/>
    <property type="molecule type" value="Genomic_DNA"/>
</dbReference>
<evidence type="ECO:0000313" key="5">
    <source>
        <dbReference type="Proteomes" id="UP000253850"/>
    </source>
</evidence>
<proteinExistence type="predicted"/>
<dbReference type="RefSeq" id="WP_114838087.1">
    <property type="nucleotide sequence ID" value="NZ_CP031217.1"/>
</dbReference>
<dbReference type="PANTHER" id="PTHR47307">
    <property type="entry name" value="GLUTATHIONE-REGULATED POTASSIUM-EFFLUX SYSTEM ANCILLARY PROTEIN KEFG"/>
    <property type="match status" value="1"/>
</dbReference>
<dbReference type="InterPro" id="IPR046980">
    <property type="entry name" value="KefG/KefF"/>
</dbReference>
<evidence type="ECO:0000256" key="1">
    <source>
        <dbReference type="ARBA" id="ARBA00023002"/>
    </source>
</evidence>
<feature type="domain" description="Flavodoxin-like fold" evidence="2">
    <location>
        <begin position="2"/>
        <end position="176"/>
    </location>
</feature>
<evidence type="ECO:0000313" key="3">
    <source>
        <dbReference type="EMBL" id="AXH11198.1"/>
    </source>
</evidence>
<reference evidence="4 6" key="1">
    <citation type="submission" date="2017-10" db="EMBL/GenBank/DDBJ databases">
        <title>Genomics of the genus Arcobacter.</title>
        <authorList>
            <person name="Perez-Cataluna A."/>
            <person name="Figueras M.J."/>
        </authorList>
    </citation>
    <scope>NUCLEOTIDE SEQUENCE [LARGE SCALE GENOMIC DNA]</scope>
    <source>
        <strain evidence="4 6">CECT 7835</strain>
    </source>
</reference>
<organism evidence="4 6">
    <name type="scientific">Halarcobacter bivalviorum</name>
    <dbReference type="NCBI Taxonomy" id="663364"/>
    <lineage>
        <taxon>Bacteria</taxon>
        <taxon>Pseudomonadati</taxon>
        <taxon>Campylobacterota</taxon>
        <taxon>Epsilonproteobacteria</taxon>
        <taxon>Campylobacterales</taxon>
        <taxon>Arcobacteraceae</taxon>
        <taxon>Halarcobacter</taxon>
    </lineage>
</organism>